<accession>A0AAW1V8Q2</accession>
<dbReference type="Proteomes" id="UP001431783">
    <property type="component" value="Unassembled WGS sequence"/>
</dbReference>
<sequence length="88" mass="10132">MGLLSFPSKIMNSTSVDVISAFLLNHHVKLQEQHEFVKGRTSSTNLLNSMNYRILDSDKKLQQTYLVFAKSFDTIPTGRLKLKYYETC</sequence>
<dbReference type="EMBL" id="JARQZJ010000132">
    <property type="protein sequence ID" value="KAK9892091.1"/>
    <property type="molecule type" value="Genomic_DNA"/>
</dbReference>
<proteinExistence type="predicted"/>
<feature type="non-terminal residue" evidence="1">
    <location>
        <position position="88"/>
    </location>
</feature>
<protein>
    <recommendedName>
        <fullName evidence="3">Reverse transcriptase</fullName>
    </recommendedName>
</protein>
<gene>
    <name evidence="1" type="ORF">WA026_018292</name>
</gene>
<reference evidence="1 2" key="1">
    <citation type="submission" date="2023-03" db="EMBL/GenBank/DDBJ databases">
        <title>Genome insight into feeding habits of ladybird beetles.</title>
        <authorList>
            <person name="Li H.-S."/>
            <person name="Huang Y.-H."/>
            <person name="Pang H."/>
        </authorList>
    </citation>
    <scope>NUCLEOTIDE SEQUENCE [LARGE SCALE GENOMIC DNA]</scope>
    <source>
        <strain evidence="1">SYSU_2023b</strain>
        <tissue evidence="1">Whole body</tissue>
    </source>
</reference>
<name>A0AAW1V8Q2_9CUCU</name>
<keyword evidence="2" id="KW-1185">Reference proteome</keyword>
<evidence type="ECO:0000313" key="1">
    <source>
        <dbReference type="EMBL" id="KAK9892091.1"/>
    </source>
</evidence>
<comment type="caution">
    <text evidence="1">The sequence shown here is derived from an EMBL/GenBank/DDBJ whole genome shotgun (WGS) entry which is preliminary data.</text>
</comment>
<evidence type="ECO:0000313" key="2">
    <source>
        <dbReference type="Proteomes" id="UP001431783"/>
    </source>
</evidence>
<evidence type="ECO:0008006" key="3">
    <source>
        <dbReference type="Google" id="ProtNLM"/>
    </source>
</evidence>
<organism evidence="1 2">
    <name type="scientific">Henosepilachna vigintioctopunctata</name>
    <dbReference type="NCBI Taxonomy" id="420089"/>
    <lineage>
        <taxon>Eukaryota</taxon>
        <taxon>Metazoa</taxon>
        <taxon>Ecdysozoa</taxon>
        <taxon>Arthropoda</taxon>
        <taxon>Hexapoda</taxon>
        <taxon>Insecta</taxon>
        <taxon>Pterygota</taxon>
        <taxon>Neoptera</taxon>
        <taxon>Endopterygota</taxon>
        <taxon>Coleoptera</taxon>
        <taxon>Polyphaga</taxon>
        <taxon>Cucujiformia</taxon>
        <taxon>Coccinelloidea</taxon>
        <taxon>Coccinellidae</taxon>
        <taxon>Epilachninae</taxon>
        <taxon>Epilachnini</taxon>
        <taxon>Henosepilachna</taxon>
    </lineage>
</organism>
<dbReference type="AlphaFoldDB" id="A0AAW1V8Q2"/>